<evidence type="ECO:0000313" key="3">
    <source>
        <dbReference type="Proteomes" id="UP001249851"/>
    </source>
</evidence>
<feature type="region of interest" description="Disordered" evidence="1">
    <location>
        <begin position="1"/>
        <end position="57"/>
    </location>
</feature>
<dbReference type="EMBL" id="JARQWQ010000021">
    <property type="protein sequence ID" value="KAK2564910.1"/>
    <property type="molecule type" value="Genomic_DNA"/>
</dbReference>
<organism evidence="2 3">
    <name type="scientific">Acropora cervicornis</name>
    <name type="common">Staghorn coral</name>
    <dbReference type="NCBI Taxonomy" id="6130"/>
    <lineage>
        <taxon>Eukaryota</taxon>
        <taxon>Metazoa</taxon>
        <taxon>Cnidaria</taxon>
        <taxon>Anthozoa</taxon>
        <taxon>Hexacorallia</taxon>
        <taxon>Scleractinia</taxon>
        <taxon>Astrocoeniina</taxon>
        <taxon>Acroporidae</taxon>
        <taxon>Acropora</taxon>
    </lineage>
</organism>
<accession>A0AAD9QPU1</accession>
<proteinExistence type="predicted"/>
<keyword evidence="3" id="KW-1185">Reference proteome</keyword>
<name>A0AAD9QPU1_ACRCE</name>
<dbReference type="Proteomes" id="UP001249851">
    <property type="component" value="Unassembled WGS sequence"/>
</dbReference>
<sequence>MNKLRPQQQSTASSTVAPHSVSSSTVSERNWLPSTSAGPSSTSTAPLGELRSLEKPDQDQAKLIGGEINDTAAILGDTTFGSQKISSLKGKERSFI</sequence>
<feature type="compositionally biased region" description="Low complexity" evidence="1">
    <location>
        <begin position="10"/>
        <end position="46"/>
    </location>
</feature>
<gene>
    <name evidence="2" type="ORF">P5673_011617</name>
</gene>
<reference evidence="2" key="1">
    <citation type="journal article" date="2023" name="G3 (Bethesda)">
        <title>Whole genome assembly and annotation of the endangered Caribbean coral Acropora cervicornis.</title>
        <authorList>
            <person name="Selwyn J.D."/>
            <person name="Vollmer S.V."/>
        </authorList>
    </citation>
    <scope>NUCLEOTIDE SEQUENCE</scope>
    <source>
        <strain evidence="2">K2</strain>
    </source>
</reference>
<reference evidence="2" key="2">
    <citation type="journal article" date="2023" name="Science">
        <title>Genomic signatures of disease resistance in endangered staghorn corals.</title>
        <authorList>
            <person name="Vollmer S.V."/>
            <person name="Selwyn J.D."/>
            <person name="Despard B.A."/>
            <person name="Roesel C.L."/>
        </authorList>
    </citation>
    <scope>NUCLEOTIDE SEQUENCE</scope>
    <source>
        <strain evidence="2">K2</strain>
    </source>
</reference>
<evidence type="ECO:0000256" key="1">
    <source>
        <dbReference type="SAM" id="MobiDB-lite"/>
    </source>
</evidence>
<evidence type="ECO:0000313" key="2">
    <source>
        <dbReference type="EMBL" id="KAK2564910.1"/>
    </source>
</evidence>
<protein>
    <submittedName>
        <fullName evidence="2">Uncharacterized protein</fullName>
    </submittedName>
</protein>
<comment type="caution">
    <text evidence="2">The sequence shown here is derived from an EMBL/GenBank/DDBJ whole genome shotgun (WGS) entry which is preliminary data.</text>
</comment>
<dbReference type="AlphaFoldDB" id="A0AAD9QPU1"/>